<dbReference type="Pfam" id="PF14009">
    <property type="entry name" value="PADRE"/>
    <property type="match status" value="1"/>
</dbReference>
<evidence type="ECO:0000313" key="3">
    <source>
        <dbReference type="Proteomes" id="UP000428333"/>
    </source>
</evidence>
<feature type="region of interest" description="Disordered" evidence="1">
    <location>
        <begin position="126"/>
        <end position="165"/>
    </location>
</feature>
<dbReference type="InterPro" id="IPR025322">
    <property type="entry name" value="PADRE_dom"/>
</dbReference>
<dbReference type="AlphaFoldDB" id="A0A6A4MIC6"/>
<accession>A0A6A4MIC6</accession>
<feature type="compositionally biased region" description="Basic and acidic residues" evidence="1">
    <location>
        <begin position="132"/>
        <end position="143"/>
    </location>
</feature>
<evidence type="ECO:0000256" key="1">
    <source>
        <dbReference type="SAM" id="MobiDB-lite"/>
    </source>
</evidence>
<dbReference type="EMBL" id="QEFC01000247">
    <property type="protein sequence ID" value="KAE9465578.1"/>
    <property type="molecule type" value="Genomic_DNA"/>
</dbReference>
<evidence type="ECO:0000313" key="2">
    <source>
        <dbReference type="EMBL" id="KAE9465578.1"/>
    </source>
</evidence>
<sequence>MGNCLAMQERVIKVMKTDGKVLEYKSPIKVHQVLSDFAGHAISDTLHVVRHLRPDSAMIGGRLYYLLPLPVVPLEVKKKKRVKFANPEVEEASEGSGVVRIKLVISRQELEMMLSKGGISVEDMVSQLQKKQSTDDQNDKLENNEDGDGSMKGWKPVLESIPELI</sequence>
<name>A0A6A4MIC6_9ERIC</name>
<keyword evidence="3" id="KW-1185">Reference proteome</keyword>
<dbReference type="Proteomes" id="UP000428333">
    <property type="component" value="Linkage Group LG02"/>
</dbReference>
<comment type="caution">
    <text evidence="2">The sequence shown here is derived from an EMBL/GenBank/DDBJ whole genome shotgun (WGS) entry which is preliminary data.</text>
</comment>
<gene>
    <name evidence="2" type="ORF">C3L33_02506</name>
</gene>
<organism evidence="2 3">
    <name type="scientific">Rhododendron williamsianum</name>
    <dbReference type="NCBI Taxonomy" id="262921"/>
    <lineage>
        <taxon>Eukaryota</taxon>
        <taxon>Viridiplantae</taxon>
        <taxon>Streptophyta</taxon>
        <taxon>Embryophyta</taxon>
        <taxon>Tracheophyta</taxon>
        <taxon>Spermatophyta</taxon>
        <taxon>Magnoliopsida</taxon>
        <taxon>eudicotyledons</taxon>
        <taxon>Gunneridae</taxon>
        <taxon>Pentapetalae</taxon>
        <taxon>asterids</taxon>
        <taxon>Ericales</taxon>
        <taxon>Ericaceae</taxon>
        <taxon>Ericoideae</taxon>
        <taxon>Rhodoreae</taxon>
        <taxon>Rhododendron</taxon>
    </lineage>
</organism>
<proteinExistence type="predicted"/>
<dbReference type="PANTHER" id="PTHR33148:SF46">
    <property type="entry name" value="EMB|CAB85509.1"/>
    <property type="match status" value="1"/>
</dbReference>
<dbReference type="PANTHER" id="PTHR33148">
    <property type="entry name" value="PLASTID MOVEMENT IMPAIRED PROTEIN-RELATED"/>
    <property type="match status" value="1"/>
</dbReference>
<feature type="non-terminal residue" evidence="2">
    <location>
        <position position="1"/>
    </location>
</feature>
<protein>
    <submittedName>
        <fullName evidence="2">Uncharacterized protein</fullName>
    </submittedName>
</protein>
<dbReference type="OrthoDB" id="1688863at2759"/>
<reference evidence="2 3" key="1">
    <citation type="journal article" date="2019" name="Genome Biol. Evol.">
        <title>The Rhododendron genome and chromosomal organization provide insight into shared whole-genome duplications across the heath family (Ericaceae).</title>
        <authorList>
            <person name="Soza V.L."/>
            <person name="Lindsley D."/>
            <person name="Waalkes A."/>
            <person name="Ramage E."/>
            <person name="Patwardhan R.P."/>
            <person name="Burton J.N."/>
            <person name="Adey A."/>
            <person name="Kumar A."/>
            <person name="Qiu R."/>
            <person name="Shendure J."/>
            <person name="Hall B."/>
        </authorList>
    </citation>
    <scope>NUCLEOTIDE SEQUENCE [LARGE SCALE GENOMIC DNA]</scope>
    <source>
        <strain evidence="2">RSF 1966-606</strain>
    </source>
</reference>